<feature type="compositionally biased region" description="Basic and acidic residues" evidence="2">
    <location>
        <begin position="80"/>
        <end position="89"/>
    </location>
</feature>
<feature type="compositionally biased region" description="Polar residues" evidence="2">
    <location>
        <begin position="8"/>
        <end position="36"/>
    </location>
</feature>
<evidence type="ECO:0000256" key="2">
    <source>
        <dbReference type="SAM" id="MobiDB-lite"/>
    </source>
</evidence>
<comment type="caution">
    <text evidence="4">The sequence shown here is derived from an EMBL/GenBank/DDBJ whole genome shotgun (WGS) entry which is preliminary data.</text>
</comment>
<gene>
    <name evidence="4" type="ORF">BGZ65_002342</name>
</gene>
<feature type="compositionally biased region" description="Polar residues" evidence="2">
    <location>
        <begin position="264"/>
        <end position="275"/>
    </location>
</feature>
<evidence type="ECO:0000313" key="5">
    <source>
        <dbReference type="Proteomes" id="UP000749646"/>
    </source>
</evidence>
<keyword evidence="1" id="KW-0862">Zinc</keyword>
<dbReference type="Pfam" id="PF00096">
    <property type="entry name" value="zf-C2H2"/>
    <property type="match status" value="1"/>
</dbReference>
<feature type="compositionally biased region" description="Acidic residues" evidence="2">
    <location>
        <begin position="175"/>
        <end position="189"/>
    </location>
</feature>
<reference evidence="4" key="1">
    <citation type="journal article" date="2020" name="Fungal Divers.">
        <title>Resolving the Mortierellaceae phylogeny through synthesis of multi-gene phylogenetics and phylogenomics.</title>
        <authorList>
            <person name="Vandepol N."/>
            <person name="Liber J."/>
            <person name="Desiro A."/>
            <person name="Na H."/>
            <person name="Kennedy M."/>
            <person name="Barry K."/>
            <person name="Grigoriev I.V."/>
            <person name="Miller A.N."/>
            <person name="O'Donnell K."/>
            <person name="Stajich J.E."/>
            <person name="Bonito G."/>
        </authorList>
    </citation>
    <scope>NUCLEOTIDE SEQUENCE</scope>
    <source>
        <strain evidence="4">MES-2147</strain>
    </source>
</reference>
<dbReference type="SUPFAM" id="SSF57667">
    <property type="entry name" value="beta-beta-alpha zinc fingers"/>
    <property type="match status" value="1"/>
</dbReference>
<keyword evidence="1" id="KW-0863">Zinc-finger</keyword>
<feature type="domain" description="C2H2-type" evidence="3">
    <location>
        <begin position="253"/>
        <end position="280"/>
    </location>
</feature>
<name>A0A9P6LSU7_9FUNG</name>
<feature type="compositionally biased region" description="Basic and acidic residues" evidence="2">
    <location>
        <begin position="210"/>
        <end position="220"/>
    </location>
</feature>
<feature type="compositionally biased region" description="Basic and acidic residues" evidence="2">
    <location>
        <begin position="122"/>
        <end position="154"/>
    </location>
</feature>
<proteinExistence type="predicted"/>
<dbReference type="InterPro" id="IPR013087">
    <property type="entry name" value="Znf_C2H2_type"/>
</dbReference>
<feature type="region of interest" description="Disordered" evidence="2">
    <location>
        <begin position="75"/>
        <end position="277"/>
    </location>
</feature>
<dbReference type="OrthoDB" id="6077919at2759"/>
<sequence length="290" mass="31829">MTGFNAVNAYNNPGRNHGSISTSSRNINQGNRNLPTTEIPVDPGPPLRLGDPGFYSGQDLNSLYAYWDSTYSDGEIDGFGPKEENEGWRHRDKGAKDVVGGETSRSRATANKDMGGWGGTRELVEQRQDRALDSKWKGKGKAKDEQSPFTRFDDGGSTLRTDNRGAISDAGPGTDDSEDDGQDDEDNDAQEGIVAYEEDERAVPSNRVLKGKERANHPSRTDSSPEGGVPDDYSGTAVDGNPPGTRARENKNHQCPECNKRFSRPSQLRTHSFTHSGEMLQEWQHSLQDV</sequence>
<keyword evidence="1" id="KW-0479">Metal-binding</keyword>
<dbReference type="SMART" id="SM00355">
    <property type="entry name" value="ZnF_C2H2"/>
    <property type="match status" value="1"/>
</dbReference>
<dbReference type="GO" id="GO:0008270">
    <property type="term" value="F:zinc ion binding"/>
    <property type="evidence" value="ECO:0007669"/>
    <property type="project" value="UniProtKB-KW"/>
</dbReference>
<evidence type="ECO:0000259" key="3">
    <source>
        <dbReference type="PROSITE" id="PS50157"/>
    </source>
</evidence>
<accession>A0A9P6LSU7</accession>
<dbReference type="InterPro" id="IPR036236">
    <property type="entry name" value="Znf_C2H2_sf"/>
</dbReference>
<dbReference type="AlphaFoldDB" id="A0A9P6LSU7"/>
<evidence type="ECO:0000313" key="4">
    <source>
        <dbReference type="EMBL" id="KAF9936472.1"/>
    </source>
</evidence>
<feature type="region of interest" description="Disordered" evidence="2">
    <location>
        <begin position="1"/>
        <end position="53"/>
    </location>
</feature>
<organism evidence="4 5">
    <name type="scientific">Modicella reniformis</name>
    <dbReference type="NCBI Taxonomy" id="1440133"/>
    <lineage>
        <taxon>Eukaryota</taxon>
        <taxon>Fungi</taxon>
        <taxon>Fungi incertae sedis</taxon>
        <taxon>Mucoromycota</taxon>
        <taxon>Mortierellomycotina</taxon>
        <taxon>Mortierellomycetes</taxon>
        <taxon>Mortierellales</taxon>
        <taxon>Mortierellaceae</taxon>
        <taxon>Modicella</taxon>
    </lineage>
</organism>
<dbReference type="PROSITE" id="PS50157">
    <property type="entry name" value="ZINC_FINGER_C2H2_2"/>
    <property type="match status" value="1"/>
</dbReference>
<dbReference type="Gene3D" id="3.30.160.60">
    <property type="entry name" value="Classic Zinc Finger"/>
    <property type="match status" value="1"/>
</dbReference>
<dbReference type="EMBL" id="JAAAHW010009768">
    <property type="protein sequence ID" value="KAF9936472.1"/>
    <property type="molecule type" value="Genomic_DNA"/>
</dbReference>
<evidence type="ECO:0000256" key="1">
    <source>
        <dbReference type="PROSITE-ProRule" id="PRU00042"/>
    </source>
</evidence>
<keyword evidence="5" id="KW-1185">Reference proteome</keyword>
<dbReference type="PROSITE" id="PS00028">
    <property type="entry name" value="ZINC_FINGER_C2H2_1"/>
    <property type="match status" value="1"/>
</dbReference>
<feature type="compositionally biased region" description="Basic and acidic residues" evidence="2">
    <location>
        <begin position="246"/>
        <end position="260"/>
    </location>
</feature>
<dbReference type="Proteomes" id="UP000749646">
    <property type="component" value="Unassembled WGS sequence"/>
</dbReference>
<protein>
    <recommendedName>
        <fullName evidence="3">C2H2-type domain-containing protein</fullName>
    </recommendedName>
</protein>